<feature type="compositionally biased region" description="Acidic residues" evidence="1">
    <location>
        <begin position="190"/>
        <end position="206"/>
    </location>
</feature>
<organism evidence="2">
    <name type="scientific">viral metagenome</name>
    <dbReference type="NCBI Taxonomy" id="1070528"/>
    <lineage>
        <taxon>unclassified sequences</taxon>
        <taxon>metagenomes</taxon>
        <taxon>organismal metagenomes</taxon>
    </lineage>
</organism>
<dbReference type="AlphaFoldDB" id="A0A6C0LR88"/>
<feature type="region of interest" description="Disordered" evidence="1">
    <location>
        <begin position="180"/>
        <end position="206"/>
    </location>
</feature>
<proteinExistence type="predicted"/>
<protein>
    <submittedName>
        <fullName evidence="2">Uncharacterized protein</fullName>
    </submittedName>
</protein>
<dbReference type="EMBL" id="MN740556">
    <property type="protein sequence ID" value="QHU33097.1"/>
    <property type="molecule type" value="Genomic_DNA"/>
</dbReference>
<evidence type="ECO:0000256" key="1">
    <source>
        <dbReference type="SAM" id="MobiDB-lite"/>
    </source>
</evidence>
<accession>A0A6C0LR88</accession>
<reference evidence="2" key="1">
    <citation type="journal article" date="2020" name="Nature">
        <title>Giant virus diversity and host interactions through global metagenomics.</title>
        <authorList>
            <person name="Schulz F."/>
            <person name="Roux S."/>
            <person name="Paez-Espino D."/>
            <person name="Jungbluth S."/>
            <person name="Walsh D.A."/>
            <person name="Denef V.J."/>
            <person name="McMahon K.D."/>
            <person name="Konstantinidis K.T."/>
            <person name="Eloe-Fadrosh E.A."/>
            <person name="Kyrpides N.C."/>
            <person name="Woyke T."/>
        </authorList>
    </citation>
    <scope>NUCLEOTIDE SEQUENCE</scope>
    <source>
        <strain evidence="2">GVMAG-S-1014582-52</strain>
    </source>
</reference>
<feature type="compositionally biased region" description="Basic and acidic residues" evidence="1">
    <location>
        <begin position="180"/>
        <end position="189"/>
    </location>
</feature>
<evidence type="ECO:0000313" key="2">
    <source>
        <dbReference type="EMBL" id="QHU33097.1"/>
    </source>
</evidence>
<name>A0A6C0LR88_9ZZZZ</name>
<sequence>MDNNDNYSYLKFTYNNPVEDMHLVKGLNIDGTINIKYSLYALKQKLMENVKYIDKLLEVSNQINNILIDGEDILVTIESDTVKKSMLALKLITLDSNVDEQNLNEQIYQELYEQNEETNTDRCKKIMNLSNMNRLKPLFTNEQREDSESENEIISDDKNFDAIAETYYTYINSNRHKYYEKSETDKNEEFETDENEYPFDDEYESDDNIIIRY</sequence>